<dbReference type="GO" id="GO:0006508">
    <property type="term" value="P:proteolysis"/>
    <property type="evidence" value="ECO:0007669"/>
    <property type="project" value="UniProtKB-KW"/>
</dbReference>
<dbReference type="PROSITE" id="PS51257">
    <property type="entry name" value="PROKAR_LIPOPROTEIN"/>
    <property type="match status" value="1"/>
</dbReference>
<organism evidence="7 8">
    <name type="scientific">Amphritea balenae</name>
    <dbReference type="NCBI Taxonomy" id="452629"/>
    <lineage>
        <taxon>Bacteria</taxon>
        <taxon>Pseudomonadati</taxon>
        <taxon>Pseudomonadota</taxon>
        <taxon>Gammaproteobacteria</taxon>
        <taxon>Oceanospirillales</taxon>
        <taxon>Oceanospirillaceae</taxon>
        <taxon>Amphritea</taxon>
    </lineage>
</organism>
<protein>
    <submittedName>
        <fullName evidence="7">Glycoside hydrolase</fullName>
    </submittedName>
</protein>
<dbReference type="GO" id="GO:0008234">
    <property type="term" value="F:cysteine-type peptidase activity"/>
    <property type="evidence" value="ECO:0007669"/>
    <property type="project" value="UniProtKB-KW"/>
</dbReference>
<evidence type="ECO:0000256" key="1">
    <source>
        <dbReference type="ARBA" id="ARBA00007074"/>
    </source>
</evidence>
<comment type="similarity">
    <text evidence="1">Belongs to the peptidase C40 family.</text>
</comment>
<evidence type="ECO:0000313" key="8">
    <source>
        <dbReference type="Proteomes" id="UP000267535"/>
    </source>
</evidence>
<evidence type="ECO:0000256" key="2">
    <source>
        <dbReference type="ARBA" id="ARBA00022670"/>
    </source>
</evidence>
<gene>
    <name evidence="7" type="ORF">EHS89_04975</name>
</gene>
<keyword evidence="4 7" id="KW-0378">Hydrolase</keyword>
<dbReference type="PROSITE" id="PS51935">
    <property type="entry name" value="NLPC_P60"/>
    <property type="match status" value="1"/>
</dbReference>
<dbReference type="InterPro" id="IPR000064">
    <property type="entry name" value="NLP_P60_dom"/>
</dbReference>
<keyword evidence="3" id="KW-0732">Signal</keyword>
<accession>A0A3P1STC3</accession>
<name>A0A3P1STC3_9GAMM</name>
<dbReference type="OrthoDB" id="9807055at2"/>
<dbReference type="AlphaFoldDB" id="A0A3P1STC3"/>
<dbReference type="RefSeq" id="WP_124925028.1">
    <property type="nucleotide sequence ID" value="NZ_BMOH01000003.1"/>
</dbReference>
<dbReference type="Proteomes" id="UP000267535">
    <property type="component" value="Unassembled WGS sequence"/>
</dbReference>
<reference evidence="7 8" key="1">
    <citation type="submission" date="2018-11" db="EMBL/GenBank/DDBJ databases">
        <title>The draft genome sequence of Amphritea balenae JAMM 1525T.</title>
        <authorList>
            <person name="Fang Z."/>
            <person name="Zhang Y."/>
            <person name="Han X."/>
        </authorList>
    </citation>
    <scope>NUCLEOTIDE SEQUENCE [LARGE SCALE GENOMIC DNA]</scope>
    <source>
        <strain evidence="7 8">JAMM 1525</strain>
    </source>
</reference>
<evidence type="ECO:0000256" key="5">
    <source>
        <dbReference type="ARBA" id="ARBA00022807"/>
    </source>
</evidence>
<keyword evidence="5" id="KW-0788">Thiol protease</keyword>
<dbReference type="PANTHER" id="PTHR47360">
    <property type="entry name" value="MUREIN DD-ENDOPEPTIDASE MEPS/MUREIN LD-CARBOXYPEPTIDASE"/>
    <property type="match status" value="1"/>
</dbReference>
<keyword evidence="2" id="KW-0645">Protease</keyword>
<dbReference type="PANTHER" id="PTHR47360:SF1">
    <property type="entry name" value="ENDOPEPTIDASE NLPC-RELATED"/>
    <property type="match status" value="1"/>
</dbReference>
<dbReference type="Gene3D" id="3.90.1720.10">
    <property type="entry name" value="endopeptidase domain like (from Nostoc punctiforme)"/>
    <property type="match status" value="1"/>
</dbReference>
<feature type="domain" description="NlpC/P60" evidence="6">
    <location>
        <begin position="38"/>
        <end position="159"/>
    </location>
</feature>
<evidence type="ECO:0000259" key="6">
    <source>
        <dbReference type="PROSITE" id="PS51935"/>
    </source>
</evidence>
<dbReference type="SUPFAM" id="SSF54001">
    <property type="entry name" value="Cysteine proteinases"/>
    <property type="match status" value="1"/>
</dbReference>
<evidence type="ECO:0000313" key="7">
    <source>
        <dbReference type="EMBL" id="RRD00447.1"/>
    </source>
</evidence>
<sequence>MLRLSVVLLALFIAGCGSTPTHQSQSYEYQGEISAAERNRRNALLTHYKQWQGTPYRLGGNGRDGVDCSAFTQLTFNQRFAFQLPRTTEAQALQGEQVSRTSLVVGDLLFYKTRAKVRHVGMYVGEGQFMHASTSRGVMLSDMSNPYWKARFWQARRVIK</sequence>
<evidence type="ECO:0000256" key="3">
    <source>
        <dbReference type="ARBA" id="ARBA00022729"/>
    </source>
</evidence>
<dbReference type="Pfam" id="PF00877">
    <property type="entry name" value="NLPC_P60"/>
    <property type="match status" value="1"/>
</dbReference>
<keyword evidence="8" id="KW-1185">Reference proteome</keyword>
<dbReference type="EMBL" id="RQXV01000002">
    <property type="protein sequence ID" value="RRD00447.1"/>
    <property type="molecule type" value="Genomic_DNA"/>
</dbReference>
<comment type="caution">
    <text evidence="7">The sequence shown here is derived from an EMBL/GenBank/DDBJ whole genome shotgun (WGS) entry which is preliminary data.</text>
</comment>
<dbReference type="InterPro" id="IPR038765">
    <property type="entry name" value="Papain-like_cys_pep_sf"/>
</dbReference>
<dbReference type="InterPro" id="IPR052062">
    <property type="entry name" value="Murein_DD/LD_carboxypeptidase"/>
</dbReference>
<proteinExistence type="inferred from homology"/>
<evidence type="ECO:0000256" key="4">
    <source>
        <dbReference type="ARBA" id="ARBA00022801"/>
    </source>
</evidence>